<dbReference type="PANTHER" id="PTHR31743:SF1">
    <property type="entry name" value="SHORT TRANSIENT RECEPTOR POTENTIAL CHANNEL 4-ASSOCIATED PROTEIN"/>
    <property type="match status" value="1"/>
</dbReference>
<dbReference type="InterPro" id="IPR022162">
    <property type="entry name" value="TRPC4AP"/>
</dbReference>
<dbReference type="GO" id="GO:0031464">
    <property type="term" value="C:Cul4A-RING E3 ubiquitin ligase complex"/>
    <property type="evidence" value="ECO:0007669"/>
    <property type="project" value="InterPro"/>
</dbReference>
<name>A0A147BHN5_IXORI</name>
<keyword evidence="1" id="KW-0472">Membrane</keyword>
<dbReference type="Pfam" id="PF12463">
    <property type="entry name" value="DUF3689"/>
    <property type="match status" value="1"/>
</dbReference>
<sequence length="812" mass="91068">AALVRSLERGAEQVTVAEQLCTLDTLSVTFFPDEDLYREGLAILGVLQQKLQYNSHVRSDQEQPSAGLIEALVRLDAVEILQRIVMQSSRLPRESALKLAEDPRYLVLQSHCVVLLHRLCVDDAAIARRLARSRELLDALLSLFQFTETCLVTCELVECLLLSRMAVLNLASLVNLSGLIVRLDDIQLANFCKILAISLSDLDVYEHKTSLYAQCKEKKRKDFTCVRDMNQEVILSVPGILERLVHIACAKPYTPRFPSAAGEMNHWMQWIERQVSACVQGRPSARPDFVGGISQWNRDTGRFQHEAALQISAEMTFRAEAVYILGLLLAGKRRREVQRALAALRLIPRLSDLFDHFVWKYNAGRGRMPGHNVNCECSPEVALKIQVLRLVHSFCEHAQYKHVMLSWSEYSELKRNEAARSVESPRLDRSLMCTGSKGLLTKIVEVLKKETGSSTFRFWLSRAIESYLRGCTSSADQDFLLSRGLLQLVAGSLVSLGVRQKEVLQSSFDLLGELVKFNVRAFRQLDKVLSTEAKQKKLLQLVNGYLVDSNMFVRSLVLSQEHLSSSSDKETRDYAERRSCVLSHIAEPRTRLRYLRKLVSLVNVSSLTQENVSCVNTALVLLMFAEQRGQLGDYLAALGAPSGGLLPNLLDLLHFWQDHYLHKDKDCSALEKVRSSVRLPVLCLARQRVCVGRGFPGRVLGSVGVPQTTFWGSLSSQIFYGDACYVFFPLLEMTFVVIVAVDVVVGVMVRRAFVAISPSARKKVANREFAVKTRRYGNAVPIPTVLCRVVIAVTVLSTNAGQLVFFDCPCSE</sequence>
<dbReference type="PANTHER" id="PTHR31743">
    <property type="entry name" value="TRANSIENT RECEPTOR POTENTIAL CHANNEL 4-ASSOCIATED PROTEIN TCPC4AP"/>
    <property type="match status" value="1"/>
</dbReference>
<reference evidence="2" key="1">
    <citation type="journal article" date="2018" name="PLoS Negl. Trop. Dis.">
        <title>Sialome diversity of ticks revealed by RNAseq of single tick salivary glands.</title>
        <authorList>
            <person name="Perner J."/>
            <person name="Kropackova S."/>
            <person name="Kopacek P."/>
            <person name="Ribeiro J.M."/>
        </authorList>
    </citation>
    <scope>NUCLEOTIDE SEQUENCE</scope>
    <source>
        <strain evidence="2">Siblings of single egg batch collected in Ceske Budejovice</strain>
        <tissue evidence="2">Salivary glands</tissue>
    </source>
</reference>
<protein>
    <submittedName>
        <fullName evidence="2">Putative short transient receptor potential channel 4-associated protein-like isoform x2</fullName>
    </submittedName>
</protein>
<dbReference type="GO" id="GO:0019902">
    <property type="term" value="F:phosphatase binding"/>
    <property type="evidence" value="ECO:0007669"/>
    <property type="project" value="TreeGrafter"/>
</dbReference>
<accession>A0A147BHN5</accession>
<feature type="transmembrane region" description="Helical" evidence="1">
    <location>
        <begin position="725"/>
        <end position="749"/>
    </location>
</feature>
<dbReference type="AlphaFoldDB" id="A0A147BHN5"/>
<evidence type="ECO:0000256" key="1">
    <source>
        <dbReference type="SAM" id="Phobius"/>
    </source>
</evidence>
<evidence type="ECO:0000313" key="2">
    <source>
        <dbReference type="EMBL" id="JAR90244.1"/>
    </source>
</evidence>
<keyword evidence="2" id="KW-0675">Receptor</keyword>
<feature type="non-terminal residue" evidence="2">
    <location>
        <position position="1"/>
    </location>
</feature>
<keyword evidence="1" id="KW-1133">Transmembrane helix</keyword>
<organism evidence="2">
    <name type="scientific">Ixodes ricinus</name>
    <name type="common">Common tick</name>
    <name type="synonym">Acarus ricinus</name>
    <dbReference type="NCBI Taxonomy" id="34613"/>
    <lineage>
        <taxon>Eukaryota</taxon>
        <taxon>Metazoa</taxon>
        <taxon>Ecdysozoa</taxon>
        <taxon>Arthropoda</taxon>
        <taxon>Chelicerata</taxon>
        <taxon>Arachnida</taxon>
        <taxon>Acari</taxon>
        <taxon>Parasitiformes</taxon>
        <taxon>Ixodida</taxon>
        <taxon>Ixodoidea</taxon>
        <taxon>Ixodidae</taxon>
        <taxon>Ixodinae</taxon>
        <taxon>Ixodes</taxon>
    </lineage>
</organism>
<proteinExistence type="predicted"/>
<keyword evidence="1" id="KW-0812">Transmembrane</keyword>
<dbReference type="EMBL" id="GEGO01005160">
    <property type="protein sequence ID" value="JAR90244.1"/>
    <property type="molecule type" value="Transcribed_RNA"/>
</dbReference>
<dbReference type="GO" id="GO:0006511">
    <property type="term" value="P:ubiquitin-dependent protein catabolic process"/>
    <property type="evidence" value="ECO:0007669"/>
    <property type="project" value="InterPro"/>
</dbReference>